<dbReference type="PROSITE" id="PS50850">
    <property type="entry name" value="MFS"/>
    <property type="match status" value="1"/>
</dbReference>
<proteinExistence type="predicted"/>
<accession>A0A8W8MCN8</accession>
<dbReference type="GO" id="GO:0022857">
    <property type="term" value="F:transmembrane transporter activity"/>
    <property type="evidence" value="ECO:0007669"/>
    <property type="project" value="InterPro"/>
</dbReference>
<feature type="domain" description="Major facilitator superfamily (MFS) profile" evidence="6">
    <location>
        <begin position="233"/>
        <end position="457"/>
    </location>
</feature>
<reference evidence="7" key="1">
    <citation type="submission" date="2022-08" db="UniProtKB">
        <authorList>
            <consortium name="EnsemblMetazoa"/>
        </authorList>
    </citation>
    <scope>IDENTIFICATION</scope>
    <source>
        <strain evidence="7">05x7-T-G4-1.051#20</strain>
    </source>
</reference>
<feature type="transmembrane region" description="Helical" evidence="5">
    <location>
        <begin position="12"/>
        <end position="30"/>
    </location>
</feature>
<dbReference type="Gene3D" id="1.20.1250.20">
    <property type="entry name" value="MFS general substrate transporter like domains"/>
    <property type="match status" value="2"/>
</dbReference>
<dbReference type="Pfam" id="PF07690">
    <property type="entry name" value="MFS_1"/>
    <property type="match status" value="1"/>
</dbReference>
<feature type="transmembrane region" description="Helical" evidence="5">
    <location>
        <begin position="315"/>
        <end position="335"/>
    </location>
</feature>
<evidence type="ECO:0000256" key="5">
    <source>
        <dbReference type="SAM" id="Phobius"/>
    </source>
</evidence>
<feature type="transmembrane region" description="Helical" evidence="5">
    <location>
        <begin position="76"/>
        <end position="94"/>
    </location>
</feature>
<dbReference type="PANTHER" id="PTHR21576:SF158">
    <property type="entry name" value="RIBOSOMAL RNA-PROCESSING PROTEIN 12-LIKE CONSERVED DOMAIN-CONTAINING PROTEIN"/>
    <property type="match status" value="1"/>
</dbReference>
<keyword evidence="3 5" id="KW-1133">Transmembrane helix</keyword>
<feature type="transmembrane region" description="Helical" evidence="5">
    <location>
        <begin position="414"/>
        <end position="435"/>
    </location>
</feature>
<name>A0A8W8MCN8_MAGGI</name>
<evidence type="ECO:0000259" key="6">
    <source>
        <dbReference type="PROSITE" id="PS50850"/>
    </source>
</evidence>
<feature type="transmembrane region" description="Helical" evidence="5">
    <location>
        <begin position="285"/>
        <end position="303"/>
    </location>
</feature>
<dbReference type="EnsemblMetazoa" id="G32956.2">
    <property type="protein sequence ID" value="G32956.2:cds"/>
    <property type="gene ID" value="G32956"/>
</dbReference>
<dbReference type="GO" id="GO:0016020">
    <property type="term" value="C:membrane"/>
    <property type="evidence" value="ECO:0007669"/>
    <property type="project" value="UniProtKB-SubCell"/>
</dbReference>
<evidence type="ECO:0000313" key="7">
    <source>
        <dbReference type="EnsemblMetazoa" id="G32956.3:cds"/>
    </source>
</evidence>
<protein>
    <recommendedName>
        <fullName evidence="6">Major facilitator superfamily (MFS) profile domain-containing protein</fullName>
    </recommendedName>
</protein>
<dbReference type="InterPro" id="IPR020846">
    <property type="entry name" value="MFS_dom"/>
</dbReference>
<keyword evidence="2 5" id="KW-0812">Transmembrane</keyword>
<feature type="transmembrane region" description="Helical" evidence="5">
    <location>
        <begin position="143"/>
        <end position="162"/>
    </location>
</feature>
<dbReference type="AlphaFoldDB" id="A0A8W8MCN8"/>
<evidence type="ECO:0000256" key="3">
    <source>
        <dbReference type="ARBA" id="ARBA00022989"/>
    </source>
</evidence>
<comment type="subcellular location">
    <subcellularLocation>
        <location evidence="1">Membrane</location>
        <topology evidence="1">Multi-pass membrane protein</topology>
    </subcellularLocation>
</comment>
<evidence type="ECO:0000256" key="1">
    <source>
        <dbReference type="ARBA" id="ARBA00004141"/>
    </source>
</evidence>
<feature type="transmembrane region" description="Helical" evidence="5">
    <location>
        <begin position="50"/>
        <end position="69"/>
    </location>
</feature>
<feature type="transmembrane region" description="Helical" evidence="5">
    <location>
        <begin position="182"/>
        <end position="201"/>
    </location>
</feature>
<feature type="transmembrane region" description="Helical" evidence="5">
    <location>
        <begin position="106"/>
        <end position="131"/>
    </location>
</feature>
<dbReference type="EnsemblMetazoa" id="G32956.3">
    <property type="protein sequence ID" value="G32956.3:cds"/>
    <property type="gene ID" value="G32956"/>
</dbReference>
<dbReference type="InterPro" id="IPR011701">
    <property type="entry name" value="MFS"/>
</dbReference>
<keyword evidence="8" id="KW-1185">Reference proteome</keyword>
<keyword evidence="4 5" id="KW-0472">Membrane</keyword>
<dbReference type="InterPro" id="IPR036259">
    <property type="entry name" value="MFS_trans_sf"/>
</dbReference>
<dbReference type="PANTHER" id="PTHR21576">
    <property type="entry name" value="UNCHARACTERIZED NODULIN-LIKE PROTEIN"/>
    <property type="match status" value="1"/>
</dbReference>
<feature type="transmembrane region" description="Helical" evidence="5">
    <location>
        <begin position="375"/>
        <end position="394"/>
    </location>
</feature>
<feature type="transmembrane region" description="Helical" evidence="5">
    <location>
        <begin position="248"/>
        <end position="265"/>
    </location>
</feature>
<evidence type="ECO:0000256" key="4">
    <source>
        <dbReference type="ARBA" id="ARBA00023136"/>
    </source>
</evidence>
<feature type="transmembrane region" description="Helical" evidence="5">
    <location>
        <begin position="341"/>
        <end position="363"/>
    </location>
</feature>
<evidence type="ECO:0000256" key="2">
    <source>
        <dbReference type="ARBA" id="ARBA00022692"/>
    </source>
</evidence>
<dbReference type="OrthoDB" id="6089360at2759"/>
<dbReference type="SUPFAM" id="SSF103473">
    <property type="entry name" value="MFS general substrate transporter"/>
    <property type="match status" value="1"/>
</dbReference>
<dbReference type="OMA" id="FYGFTFC"/>
<evidence type="ECO:0000313" key="8">
    <source>
        <dbReference type="Proteomes" id="UP000005408"/>
    </source>
</evidence>
<organism evidence="7 8">
    <name type="scientific">Magallana gigas</name>
    <name type="common">Pacific oyster</name>
    <name type="synonym">Crassostrea gigas</name>
    <dbReference type="NCBI Taxonomy" id="29159"/>
    <lineage>
        <taxon>Eukaryota</taxon>
        <taxon>Metazoa</taxon>
        <taxon>Spiralia</taxon>
        <taxon>Lophotrochozoa</taxon>
        <taxon>Mollusca</taxon>
        <taxon>Bivalvia</taxon>
        <taxon>Autobranchia</taxon>
        <taxon>Pteriomorphia</taxon>
        <taxon>Ostreida</taxon>
        <taxon>Ostreoidea</taxon>
        <taxon>Ostreidae</taxon>
        <taxon>Magallana</taxon>
    </lineage>
</organism>
<dbReference type="Proteomes" id="UP000005408">
    <property type="component" value="Unassembled WGS sequence"/>
</dbReference>
<sequence>MDWSRSDTERLLAVFVGFLSMITSGSTYAFGAFTNAVKSHFNYTQSEVEFLSSMPNIGISFAFPAGIIIEKFGPRWSTLCGAIFSSLGYGLLYSTTLQQHFYHTKAWLQCVYFFIAGFGATFFYMTPLAINMGNFHPKHRGKIVGVMDASFSAGPAIFAAIYGTLFVKGHVNDEENQDLKGFYFLNIICSVAVGALALIFIKRIPYEFDMEVTCIVDSDLNSEPVLPKYENISHREISGLKLLNRFDFHYLSWACFICAGLQLMFQNNLGTYLKSYGFESYTTLFTTLNPIAAIFSKFFAGFLSDAIAEWVPRSVVLLTFNLAQTIDLVLCIFFANNFSLFLITDIIIGFANGAVWCLTPTMISEFYGMNNFSRNWGFIMLGNAVLGLVYQETFGVLYDVNTKETNQCYGLHCFTWSFVIIAVSSFCASILNIGLLQKKIDEKKHDGEFPKAELCCL</sequence>